<dbReference type="HOGENOM" id="CLU_2944761_0_0_1"/>
<keyword evidence="3" id="KW-1185">Reference proteome</keyword>
<reference evidence="3" key="1">
    <citation type="journal article" date="2013" name="Science">
        <title>The Amborella genome and the evolution of flowering plants.</title>
        <authorList>
            <consortium name="Amborella Genome Project"/>
        </authorList>
    </citation>
    <scope>NUCLEOTIDE SEQUENCE [LARGE SCALE GENOMIC DNA]</scope>
</reference>
<gene>
    <name evidence="2" type="ORF">AMTR_s00032p00234530</name>
</gene>
<dbReference type="Gramene" id="ERN15017">
    <property type="protein sequence ID" value="ERN15017"/>
    <property type="gene ID" value="AMTR_s00032p00234530"/>
</dbReference>
<evidence type="ECO:0000313" key="3">
    <source>
        <dbReference type="Proteomes" id="UP000017836"/>
    </source>
</evidence>
<sequence length="60" mass="7022">MARIYRDQYLQSHQVEQGDRIVSCSDSKGQAPHLWGGIENQVAKKQDPSRTDKKFRQFEE</sequence>
<dbReference type="EMBL" id="KI392518">
    <property type="protein sequence ID" value="ERN15017.1"/>
    <property type="molecule type" value="Genomic_DNA"/>
</dbReference>
<feature type="compositionally biased region" description="Basic and acidic residues" evidence="1">
    <location>
        <begin position="42"/>
        <end position="60"/>
    </location>
</feature>
<accession>U5D0X2</accession>
<organism evidence="2 3">
    <name type="scientific">Amborella trichopoda</name>
    <dbReference type="NCBI Taxonomy" id="13333"/>
    <lineage>
        <taxon>Eukaryota</taxon>
        <taxon>Viridiplantae</taxon>
        <taxon>Streptophyta</taxon>
        <taxon>Embryophyta</taxon>
        <taxon>Tracheophyta</taxon>
        <taxon>Spermatophyta</taxon>
        <taxon>Magnoliopsida</taxon>
        <taxon>Amborellales</taxon>
        <taxon>Amborellaceae</taxon>
        <taxon>Amborella</taxon>
    </lineage>
</organism>
<feature type="region of interest" description="Disordered" evidence="1">
    <location>
        <begin position="16"/>
        <end position="60"/>
    </location>
</feature>
<dbReference type="AlphaFoldDB" id="U5D0X2"/>
<protein>
    <submittedName>
        <fullName evidence="2">Uncharacterized protein</fullName>
    </submittedName>
</protein>
<name>U5D0X2_AMBTC</name>
<proteinExistence type="predicted"/>
<dbReference type="Proteomes" id="UP000017836">
    <property type="component" value="Unassembled WGS sequence"/>
</dbReference>
<evidence type="ECO:0000313" key="2">
    <source>
        <dbReference type="EMBL" id="ERN15017.1"/>
    </source>
</evidence>
<evidence type="ECO:0000256" key="1">
    <source>
        <dbReference type="SAM" id="MobiDB-lite"/>
    </source>
</evidence>